<gene>
    <name evidence="3" type="ORF">EJ04DRAFT_29421</name>
</gene>
<evidence type="ECO:0000256" key="2">
    <source>
        <dbReference type="SAM" id="SignalP"/>
    </source>
</evidence>
<feature type="chain" id="PRO_5040449821" evidence="2">
    <location>
        <begin position="19"/>
        <end position="312"/>
    </location>
</feature>
<sequence>MKTYLLGVLGVWVGASHAALQDPNLDSHAIPMDFDMQKSAPKEVGPGENGSVAIVEAEVRRGLGGLWERQSCGQGQGYCSNLGGCCPADHKCCPAGCQPPGWLCCVGSSSYHACGTNTLCCYDGCIDSGAECCLSGGYCSTGNHCYLIDYTYPTCCTDSACTARVDESGVTSTFSANQASPTAQQSQAPEATLTSESPASITVPNPFASTADPRTIESFSELSFGYWTYTVTWTYTSYFYTYVVALSASTVTYTPITTSTALSVLASGSADARSSFEDVTATMDLPTPAAATRLEASTGVTVFASGGSGVGI</sequence>
<dbReference type="AlphaFoldDB" id="A0A9P4QT12"/>
<comment type="caution">
    <text evidence="3">The sequence shown here is derived from an EMBL/GenBank/DDBJ whole genome shotgun (WGS) entry which is preliminary data.</text>
</comment>
<protein>
    <submittedName>
        <fullName evidence="3">Uncharacterized protein</fullName>
    </submittedName>
</protein>
<evidence type="ECO:0000313" key="4">
    <source>
        <dbReference type="Proteomes" id="UP000799444"/>
    </source>
</evidence>
<reference evidence="3" key="1">
    <citation type="journal article" date="2020" name="Stud. Mycol.">
        <title>101 Dothideomycetes genomes: a test case for predicting lifestyles and emergence of pathogens.</title>
        <authorList>
            <person name="Haridas S."/>
            <person name="Albert R."/>
            <person name="Binder M."/>
            <person name="Bloem J."/>
            <person name="Labutti K."/>
            <person name="Salamov A."/>
            <person name="Andreopoulos B."/>
            <person name="Baker S."/>
            <person name="Barry K."/>
            <person name="Bills G."/>
            <person name="Bluhm B."/>
            <person name="Cannon C."/>
            <person name="Castanera R."/>
            <person name="Culley D."/>
            <person name="Daum C."/>
            <person name="Ezra D."/>
            <person name="Gonzalez J."/>
            <person name="Henrissat B."/>
            <person name="Kuo A."/>
            <person name="Liang C."/>
            <person name="Lipzen A."/>
            <person name="Lutzoni F."/>
            <person name="Magnuson J."/>
            <person name="Mondo S."/>
            <person name="Nolan M."/>
            <person name="Ohm R."/>
            <person name="Pangilinan J."/>
            <person name="Park H.-J."/>
            <person name="Ramirez L."/>
            <person name="Alfaro M."/>
            <person name="Sun H."/>
            <person name="Tritt A."/>
            <person name="Yoshinaga Y."/>
            <person name="Zwiers L.-H."/>
            <person name="Turgeon B."/>
            <person name="Goodwin S."/>
            <person name="Spatafora J."/>
            <person name="Crous P."/>
            <person name="Grigoriev I."/>
        </authorList>
    </citation>
    <scope>NUCLEOTIDE SEQUENCE</scope>
    <source>
        <strain evidence="3">CBS 125425</strain>
    </source>
</reference>
<dbReference type="OrthoDB" id="4777991at2759"/>
<proteinExistence type="predicted"/>
<evidence type="ECO:0000313" key="3">
    <source>
        <dbReference type="EMBL" id="KAF2730838.1"/>
    </source>
</evidence>
<keyword evidence="4" id="KW-1185">Reference proteome</keyword>
<accession>A0A9P4QT12</accession>
<dbReference type="EMBL" id="ML996208">
    <property type="protein sequence ID" value="KAF2730838.1"/>
    <property type="molecule type" value="Genomic_DNA"/>
</dbReference>
<feature type="compositionally biased region" description="Low complexity" evidence="1">
    <location>
        <begin position="178"/>
        <end position="192"/>
    </location>
</feature>
<dbReference type="Proteomes" id="UP000799444">
    <property type="component" value="Unassembled WGS sequence"/>
</dbReference>
<keyword evidence="2" id="KW-0732">Signal</keyword>
<name>A0A9P4QT12_9PLEO</name>
<feature type="region of interest" description="Disordered" evidence="1">
    <location>
        <begin position="176"/>
        <end position="206"/>
    </location>
</feature>
<feature type="compositionally biased region" description="Polar residues" evidence="1">
    <location>
        <begin position="193"/>
        <end position="203"/>
    </location>
</feature>
<evidence type="ECO:0000256" key="1">
    <source>
        <dbReference type="SAM" id="MobiDB-lite"/>
    </source>
</evidence>
<organism evidence="3 4">
    <name type="scientific">Polyplosphaeria fusca</name>
    <dbReference type="NCBI Taxonomy" id="682080"/>
    <lineage>
        <taxon>Eukaryota</taxon>
        <taxon>Fungi</taxon>
        <taxon>Dikarya</taxon>
        <taxon>Ascomycota</taxon>
        <taxon>Pezizomycotina</taxon>
        <taxon>Dothideomycetes</taxon>
        <taxon>Pleosporomycetidae</taxon>
        <taxon>Pleosporales</taxon>
        <taxon>Tetraplosphaeriaceae</taxon>
        <taxon>Polyplosphaeria</taxon>
    </lineage>
</organism>
<feature type="signal peptide" evidence="2">
    <location>
        <begin position="1"/>
        <end position="18"/>
    </location>
</feature>